<reference evidence="6 7" key="1">
    <citation type="submission" date="2024-04" db="EMBL/GenBank/DDBJ databases">
        <title>Human intestinal bacterial collection.</title>
        <authorList>
            <person name="Pauvert C."/>
            <person name="Hitch T.C.A."/>
            <person name="Clavel T."/>
        </authorList>
    </citation>
    <scope>NUCLEOTIDE SEQUENCE [LARGE SCALE GENOMIC DNA]</scope>
    <source>
        <strain evidence="6 7">CLA-AA-H197</strain>
    </source>
</reference>
<feature type="transmembrane region" description="Helical" evidence="5">
    <location>
        <begin position="39"/>
        <end position="58"/>
    </location>
</feature>
<feature type="transmembrane region" description="Helical" evidence="5">
    <location>
        <begin position="12"/>
        <end position="33"/>
    </location>
</feature>
<comment type="subcellular location">
    <subcellularLocation>
        <location evidence="1">Membrane</location>
        <topology evidence="1">Multi-pass membrane protein</topology>
    </subcellularLocation>
</comment>
<feature type="transmembrane region" description="Helical" evidence="5">
    <location>
        <begin position="70"/>
        <end position="93"/>
    </location>
</feature>
<gene>
    <name evidence="6" type="ORF">AAAT05_08065</name>
</gene>
<feature type="transmembrane region" description="Helical" evidence="5">
    <location>
        <begin position="193"/>
        <end position="210"/>
    </location>
</feature>
<name>A0ABV1IHC2_9ACTN</name>
<evidence type="ECO:0000256" key="4">
    <source>
        <dbReference type="ARBA" id="ARBA00023136"/>
    </source>
</evidence>
<feature type="transmembrane region" description="Helical" evidence="5">
    <location>
        <begin position="160"/>
        <end position="181"/>
    </location>
</feature>
<keyword evidence="3 5" id="KW-1133">Transmembrane helix</keyword>
<evidence type="ECO:0000313" key="6">
    <source>
        <dbReference type="EMBL" id="MEQ2638293.1"/>
    </source>
</evidence>
<evidence type="ECO:0000256" key="5">
    <source>
        <dbReference type="SAM" id="Phobius"/>
    </source>
</evidence>
<dbReference type="InterPro" id="IPR038770">
    <property type="entry name" value="Na+/solute_symporter_sf"/>
</dbReference>
<keyword evidence="2 5" id="KW-0812">Transmembrane</keyword>
<accession>A0ABV1IHC2</accession>
<feature type="transmembrane region" description="Helical" evidence="5">
    <location>
        <begin position="264"/>
        <end position="282"/>
    </location>
</feature>
<dbReference type="EMBL" id="JBBNGS010000015">
    <property type="protein sequence ID" value="MEQ2638293.1"/>
    <property type="molecule type" value="Genomic_DNA"/>
</dbReference>
<dbReference type="InterPro" id="IPR002657">
    <property type="entry name" value="BilAc:Na_symport/Acr3"/>
</dbReference>
<keyword evidence="7" id="KW-1185">Reference proteome</keyword>
<evidence type="ECO:0000256" key="1">
    <source>
        <dbReference type="ARBA" id="ARBA00004141"/>
    </source>
</evidence>
<comment type="caution">
    <text evidence="6">The sequence shown here is derived from an EMBL/GenBank/DDBJ whole genome shotgun (WGS) entry which is preliminary data.</text>
</comment>
<feature type="transmembrane region" description="Helical" evidence="5">
    <location>
        <begin position="288"/>
        <end position="312"/>
    </location>
</feature>
<feature type="transmembrane region" description="Helical" evidence="5">
    <location>
        <begin position="230"/>
        <end position="252"/>
    </location>
</feature>
<proteinExistence type="predicted"/>
<organism evidence="6 7">
    <name type="scientific">Paratractidigestivibacter faecalis</name>
    <dbReference type="NCBI Taxonomy" id="2292441"/>
    <lineage>
        <taxon>Bacteria</taxon>
        <taxon>Bacillati</taxon>
        <taxon>Actinomycetota</taxon>
        <taxon>Coriobacteriia</taxon>
        <taxon>Coriobacteriales</taxon>
        <taxon>Atopobiaceae</taxon>
        <taxon>Paratractidigestivibacter</taxon>
    </lineage>
</organism>
<evidence type="ECO:0000256" key="3">
    <source>
        <dbReference type="ARBA" id="ARBA00022989"/>
    </source>
</evidence>
<feature type="transmembrane region" description="Helical" evidence="5">
    <location>
        <begin position="126"/>
        <end position="148"/>
    </location>
</feature>
<dbReference type="PANTHER" id="PTHR10361:SF28">
    <property type="entry name" value="P3 PROTEIN-RELATED"/>
    <property type="match status" value="1"/>
</dbReference>
<protein>
    <submittedName>
        <fullName evidence="6">Bile acid:sodium symporter family protein</fullName>
    </submittedName>
</protein>
<keyword evidence="4 5" id="KW-0472">Membrane</keyword>
<feature type="transmembrane region" description="Helical" evidence="5">
    <location>
        <begin position="99"/>
        <end position="119"/>
    </location>
</feature>
<sequence>MQAWKAFGKFIGSHLAFIAPVCVALGVLFPSQLAFLKPWVTPLFAFMTFQGALGNNLSNLGRTFAHPAPMLVTLAVSTVAMPLVAFALGTLLFGGSPNLVLGIVLEYSVPVAVVSTMWIGMFGGDVSLGLATLLVSTVLSPATIPLTLHVLLGQTVEVDVAGMMGDMLVQIALPALAGMVVNDLTRGRAKAELSPVLAPAAKVALVLVILSNSTGVSPYMRNLTPQLVGVIVFIGLFASTGYFWGLVIAKLWRRPRETMVTMTYQTGMRNISAGAVLAAQYFPGEVMFPVMMGTLFQQVLAACFGSFMRWLLAREDAALGQKGRGIMSQNVEKR</sequence>
<evidence type="ECO:0000313" key="7">
    <source>
        <dbReference type="Proteomes" id="UP001478817"/>
    </source>
</evidence>
<dbReference type="InterPro" id="IPR004710">
    <property type="entry name" value="Bilac:Na_transpt"/>
</dbReference>
<dbReference type="Gene3D" id="1.20.1530.20">
    <property type="match status" value="1"/>
</dbReference>
<dbReference type="Pfam" id="PF01758">
    <property type="entry name" value="SBF"/>
    <property type="match status" value="1"/>
</dbReference>
<evidence type="ECO:0000256" key="2">
    <source>
        <dbReference type="ARBA" id="ARBA00022692"/>
    </source>
</evidence>
<dbReference type="PANTHER" id="PTHR10361">
    <property type="entry name" value="SODIUM-BILE ACID COTRANSPORTER"/>
    <property type="match status" value="1"/>
</dbReference>
<dbReference type="RefSeq" id="WP_349182956.1">
    <property type="nucleotide sequence ID" value="NZ_JBBNGS010000015.1"/>
</dbReference>
<dbReference type="Proteomes" id="UP001478817">
    <property type="component" value="Unassembled WGS sequence"/>
</dbReference>